<dbReference type="Pfam" id="PF00392">
    <property type="entry name" value="GntR"/>
    <property type="match status" value="1"/>
</dbReference>
<name>A0A8J6NGE2_9CHLR</name>
<dbReference type="Pfam" id="PF07729">
    <property type="entry name" value="FCD"/>
    <property type="match status" value="1"/>
</dbReference>
<evidence type="ECO:0000259" key="4">
    <source>
        <dbReference type="PROSITE" id="PS50949"/>
    </source>
</evidence>
<dbReference type="SUPFAM" id="SSF46785">
    <property type="entry name" value="Winged helix' DNA-binding domain"/>
    <property type="match status" value="1"/>
</dbReference>
<dbReference type="AlphaFoldDB" id="A0A8J6NGE2"/>
<keyword evidence="1" id="KW-0805">Transcription regulation</keyword>
<keyword evidence="2" id="KW-0238">DNA-binding</keyword>
<accession>A0A8J6NGE2</accession>
<dbReference type="InterPro" id="IPR000524">
    <property type="entry name" value="Tscrpt_reg_HTH_GntR"/>
</dbReference>
<evidence type="ECO:0000313" key="5">
    <source>
        <dbReference type="EMBL" id="MBC8333979.1"/>
    </source>
</evidence>
<dbReference type="SMART" id="SM00895">
    <property type="entry name" value="FCD"/>
    <property type="match status" value="1"/>
</dbReference>
<dbReference type="EMBL" id="JACNJN010000036">
    <property type="protein sequence ID" value="MBC8333979.1"/>
    <property type="molecule type" value="Genomic_DNA"/>
</dbReference>
<dbReference type="Gene3D" id="1.20.120.530">
    <property type="entry name" value="GntR ligand-binding domain-like"/>
    <property type="match status" value="1"/>
</dbReference>
<gene>
    <name evidence="5" type="ORF">H8E29_01830</name>
</gene>
<dbReference type="SMART" id="SM00345">
    <property type="entry name" value="HTH_GNTR"/>
    <property type="match status" value="1"/>
</dbReference>
<dbReference type="InterPro" id="IPR008920">
    <property type="entry name" value="TF_FadR/GntR_C"/>
</dbReference>
<protein>
    <submittedName>
        <fullName evidence="5">GntR family transcriptional regulator</fullName>
    </submittedName>
</protein>
<dbReference type="InterPro" id="IPR036388">
    <property type="entry name" value="WH-like_DNA-bd_sf"/>
</dbReference>
<dbReference type="GO" id="GO:0003677">
    <property type="term" value="F:DNA binding"/>
    <property type="evidence" value="ECO:0007669"/>
    <property type="project" value="UniProtKB-KW"/>
</dbReference>
<dbReference type="Proteomes" id="UP000614469">
    <property type="component" value="Unassembled WGS sequence"/>
</dbReference>
<dbReference type="InterPro" id="IPR036390">
    <property type="entry name" value="WH_DNA-bd_sf"/>
</dbReference>
<dbReference type="PANTHER" id="PTHR43537:SF5">
    <property type="entry name" value="UXU OPERON TRANSCRIPTIONAL REGULATOR"/>
    <property type="match status" value="1"/>
</dbReference>
<dbReference type="GO" id="GO:0003700">
    <property type="term" value="F:DNA-binding transcription factor activity"/>
    <property type="evidence" value="ECO:0007669"/>
    <property type="project" value="InterPro"/>
</dbReference>
<evidence type="ECO:0000256" key="3">
    <source>
        <dbReference type="ARBA" id="ARBA00023163"/>
    </source>
</evidence>
<comment type="caution">
    <text evidence="5">The sequence shown here is derived from an EMBL/GenBank/DDBJ whole genome shotgun (WGS) entry which is preliminary data.</text>
</comment>
<dbReference type="Gene3D" id="1.10.10.10">
    <property type="entry name" value="Winged helix-like DNA-binding domain superfamily/Winged helix DNA-binding domain"/>
    <property type="match status" value="1"/>
</dbReference>
<dbReference type="PANTHER" id="PTHR43537">
    <property type="entry name" value="TRANSCRIPTIONAL REGULATOR, GNTR FAMILY"/>
    <property type="match status" value="1"/>
</dbReference>
<evidence type="ECO:0000256" key="1">
    <source>
        <dbReference type="ARBA" id="ARBA00023015"/>
    </source>
</evidence>
<dbReference type="SUPFAM" id="SSF48008">
    <property type="entry name" value="GntR ligand-binding domain-like"/>
    <property type="match status" value="1"/>
</dbReference>
<reference evidence="5 6" key="1">
    <citation type="submission" date="2020-08" db="EMBL/GenBank/DDBJ databases">
        <title>Bridging the membrane lipid divide: bacteria of the FCB group superphylum have the potential to synthesize archaeal ether lipids.</title>
        <authorList>
            <person name="Villanueva L."/>
            <person name="Von Meijenfeldt F.A.B."/>
            <person name="Westbye A.B."/>
            <person name="Yadav S."/>
            <person name="Hopmans E.C."/>
            <person name="Dutilh B.E."/>
            <person name="Sinninghe Damste J.S."/>
        </authorList>
    </citation>
    <scope>NUCLEOTIDE SEQUENCE [LARGE SCALE GENOMIC DNA]</scope>
    <source>
        <strain evidence="5">NIOZ-UU36</strain>
    </source>
</reference>
<organism evidence="5 6">
    <name type="scientific">Candidatus Desulfolinea nitratireducens</name>
    <dbReference type="NCBI Taxonomy" id="2841698"/>
    <lineage>
        <taxon>Bacteria</taxon>
        <taxon>Bacillati</taxon>
        <taxon>Chloroflexota</taxon>
        <taxon>Anaerolineae</taxon>
        <taxon>Anaerolineales</taxon>
        <taxon>Anaerolineales incertae sedis</taxon>
        <taxon>Candidatus Desulfolinea</taxon>
    </lineage>
</organism>
<keyword evidence="3" id="KW-0804">Transcription</keyword>
<evidence type="ECO:0000256" key="2">
    <source>
        <dbReference type="ARBA" id="ARBA00023125"/>
    </source>
</evidence>
<proteinExistence type="predicted"/>
<sequence>MSAVPTKKEQVYVRIRRAIISGDLTPGAILNESEIAAKFESGKTPTREALILLTHENFLEALPRVGYIVTKPTLQDILETFHLRLILEVEAIGLGVGRISPEEIGHLEKNIQEEELLAASFNPEQKDSASAINRDFHLVIARTSGNNRLMKYIQQLIDDMERTLVNDPYLADPNQHKKILDALLSKDNKLAKEAMYSHIEETRNRIVNRF</sequence>
<dbReference type="PROSITE" id="PS50949">
    <property type="entry name" value="HTH_GNTR"/>
    <property type="match status" value="1"/>
</dbReference>
<feature type="domain" description="HTH gntR-type" evidence="4">
    <location>
        <begin position="5"/>
        <end position="72"/>
    </location>
</feature>
<evidence type="ECO:0000313" key="6">
    <source>
        <dbReference type="Proteomes" id="UP000614469"/>
    </source>
</evidence>
<dbReference type="InterPro" id="IPR011711">
    <property type="entry name" value="GntR_C"/>
</dbReference>